<evidence type="ECO:0000313" key="2">
    <source>
        <dbReference type="Proteomes" id="UP000635278"/>
    </source>
</evidence>
<protein>
    <recommendedName>
        <fullName evidence="3">Nitrate reductase</fullName>
    </recommendedName>
</protein>
<keyword evidence="2" id="KW-1185">Reference proteome</keyword>
<comment type="caution">
    <text evidence="1">The sequence shown here is derived from an EMBL/GenBank/DDBJ whole genome shotgun (WGS) entry which is preliminary data.</text>
</comment>
<reference evidence="1 2" key="1">
    <citation type="journal article" date="2020" name="Int. J. Syst. Evol. Microbiol.">
        <title>Novel acetic acid bacteria from cider fermentations: Acetobacter conturbans sp. nov. and Acetobacter fallax sp. nov.</title>
        <authorList>
            <person name="Sombolestani A.S."/>
            <person name="Cleenwerck I."/>
            <person name="Cnockaert M."/>
            <person name="Borremans W."/>
            <person name="Wieme A.D."/>
            <person name="De Vuyst L."/>
            <person name="Vandamme P."/>
        </authorList>
    </citation>
    <scope>NUCLEOTIDE SEQUENCE [LARGE SCALE GENOMIC DNA]</scope>
    <source>
        <strain evidence="1 2">LMG 30640</strain>
    </source>
</reference>
<name>A0ABX0JJD6_9PROT</name>
<accession>A0ABX0JJD6</accession>
<evidence type="ECO:0008006" key="3">
    <source>
        <dbReference type="Google" id="ProtNLM"/>
    </source>
</evidence>
<organism evidence="1 2">
    <name type="scientific">Acetobacter musti</name>
    <dbReference type="NCBI Taxonomy" id="864732"/>
    <lineage>
        <taxon>Bacteria</taxon>
        <taxon>Pseudomonadati</taxon>
        <taxon>Pseudomonadota</taxon>
        <taxon>Alphaproteobacteria</taxon>
        <taxon>Acetobacterales</taxon>
        <taxon>Acetobacteraceae</taxon>
        <taxon>Acetobacter</taxon>
    </lineage>
</organism>
<dbReference type="InterPro" id="IPR009267">
    <property type="entry name" value="NTP_transf_6"/>
</dbReference>
<dbReference type="EMBL" id="WOTB01000001">
    <property type="protein sequence ID" value="NHN83265.1"/>
    <property type="molecule type" value="Genomic_DNA"/>
</dbReference>
<dbReference type="Pfam" id="PF06042">
    <property type="entry name" value="NTP_transf_6"/>
    <property type="match status" value="1"/>
</dbReference>
<evidence type="ECO:0000313" key="1">
    <source>
        <dbReference type="EMBL" id="NHN83265.1"/>
    </source>
</evidence>
<gene>
    <name evidence="1" type="ORF">GOB93_01235</name>
</gene>
<dbReference type="PANTHER" id="PTHR39166:SF1">
    <property type="entry name" value="BLL1166 PROTEIN"/>
    <property type="match status" value="1"/>
</dbReference>
<dbReference type="Proteomes" id="UP000635278">
    <property type="component" value="Unassembled WGS sequence"/>
</dbReference>
<sequence length="182" mass="20787">MSKISTLLRTDPLRWRLLGAVRSLNLPDCWIGAGFVRNAVWDHLHRRPASSPGSDIDVIWFDPDRTDPEEDRRLEAVLQAKELSVSWSVKNQARMHERNGDLPYLSAVDAMRYWPETATAIAARRDASDHCQIAAPFGAADLLNLILRPTPHFSCEKKSIYRTRLRDKGWTSTWPLLRDAGR</sequence>
<proteinExistence type="predicted"/>
<dbReference type="PANTHER" id="PTHR39166">
    <property type="entry name" value="BLL1166 PROTEIN"/>
    <property type="match status" value="1"/>
</dbReference>